<reference evidence="1 3" key="1">
    <citation type="submission" date="2023-04" db="EMBL/GenBank/DDBJ databases">
        <title>Colletotrichum tabacum stain YC1 causing leaf anthracnose on Nicotiana tabacum(L.) cv.</title>
        <authorList>
            <person name="Ji Z."/>
            <person name="Wang M."/>
            <person name="Zhang J."/>
            <person name="Wang N."/>
            <person name="Zhou Z."/>
        </authorList>
    </citation>
    <scope>NUCLEOTIDE SEQUENCE [LARGE SCALE GENOMIC DNA]</scope>
    <source>
        <strain evidence="1 3">YC1</strain>
    </source>
</reference>
<evidence type="ECO:0000313" key="2">
    <source>
        <dbReference type="EMBL" id="KAK6218068.1"/>
    </source>
</evidence>
<gene>
    <name evidence="2" type="ORF">QIS74_06614</name>
    <name evidence="1" type="ORF">QIS74_06619</name>
</gene>
<proteinExistence type="predicted"/>
<protein>
    <submittedName>
        <fullName evidence="1">Uncharacterized protein</fullName>
    </submittedName>
</protein>
<organism evidence="1 3">
    <name type="scientific">Colletotrichum tabaci</name>
    <dbReference type="NCBI Taxonomy" id="1209068"/>
    <lineage>
        <taxon>Eukaryota</taxon>
        <taxon>Fungi</taxon>
        <taxon>Dikarya</taxon>
        <taxon>Ascomycota</taxon>
        <taxon>Pezizomycotina</taxon>
        <taxon>Sordariomycetes</taxon>
        <taxon>Hypocreomycetidae</taxon>
        <taxon>Glomerellales</taxon>
        <taxon>Glomerellaceae</taxon>
        <taxon>Colletotrichum</taxon>
        <taxon>Colletotrichum destructivum species complex</taxon>
    </lineage>
</organism>
<evidence type="ECO:0000313" key="1">
    <source>
        <dbReference type="EMBL" id="KAK6218038.1"/>
    </source>
</evidence>
<accession>A0AAV9TF96</accession>
<dbReference type="EMBL" id="JASAOK010000038">
    <property type="protein sequence ID" value="KAK6218038.1"/>
    <property type="molecule type" value="Genomic_DNA"/>
</dbReference>
<evidence type="ECO:0000313" key="3">
    <source>
        <dbReference type="Proteomes" id="UP001327957"/>
    </source>
</evidence>
<dbReference type="Proteomes" id="UP001327957">
    <property type="component" value="Unassembled WGS sequence"/>
</dbReference>
<dbReference type="AlphaFoldDB" id="A0AAV9TF96"/>
<dbReference type="EMBL" id="JASAOK010000037">
    <property type="protein sequence ID" value="KAK6218068.1"/>
    <property type="molecule type" value="Genomic_DNA"/>
</dbReference>
<sequence>MGQYHPRDRRREAPRQVKVEDLEILIDRLEVIQGALPDSLQNAEATKTQLLNACAGSEECNLRLCNPAPTLGGDTDVVILKMEGIIITLSPPFERSTNAEVQTLIDRGVFRFIRRRLHTLSGSEIYDPGWHARQA</sequence>
<comment type="caution">
    <text evidence="1">The sequence shown here is derived from an EMBL/GenBank/DDBJ whole genome shotgun (WGS) entry which is preliminary data.</text>
</comment>
<keyword evidence="3" id="KW-1185">Reference proteome</keyword>
<name>A0AAV9TF96_9PEZI</name>